<dbReference type="EMBL" id="VWPK01000007">
    <property type="protein sequence ID" value="KAA5613299.1"/>
    <property type="molecule type" value="Genomic_DNA"/>
</dbReference>
<accession>A0A5M6IZB4</accession>
<dbReference type="SMART" id="SM00100">
    <property type="entry name" value="cNMP"/>
    <property type="match status" value="1"/>
</dbReference>
<keyword evidence="3" id="KW-1185">Reference proteome</keyword>
<evidence type="ECO:0000313" key="3">
    <source>
        <dbReference type="Proteomes" id="UP000325255"/>
    </source>
</evidence>
<dbReference type="GO" id="GO:0003700">
    <property type="term" value="F:DNA-binding transcription factor activity"/>
    <property type="evidence" value="ECO:0007669"/>
    <property type="project" value="TreeGrafter"/>
</dbReference>
<comment type="caution">
    <text evidence="2">The sequence shown here is derived from an EMBL/GenBank/DDBJ whole genome shotgun (WGS) entry which is preliminary data.</text>
</comment>
<dbReference type="PROSITE" id="PS50042">
    <property type="entry name" value="CNMP_BINDING_3"/>
    <property type="match status" value="1"/>
</dbReference>
<reference evidence="2 3" key="1">
    <citation type="submission" date="2019-09" db="EMBL/GenBank/DDBJ databases">
        <title>Genome sequence of Rhodovastum atsumiense, a diverse member of the Acetobacteraceae family of non-sulfur purple photosynthetic bacteria.</title>
        <authorList>
            <person name="Meyer T."/>
            <person name="Kyndt J."/>
        </authorList>
    </citation>
    <scope>NUCLEOTIDE SEQUENCE [LARGE SCALE GENOMIC DNA]</scope>
    <source>
        <strain evidence="2 3">DSM 21279</strain>
    </source>
</reference>
<dbReference type="Gene3D" id="2.60.120.10">
    <property type="entry name" value="Jelly Rolls"/>
    <property type="match status" value="1"/>
</dbReference>
<dbReference type="RefSeq" id="WP_150039836.1">
    <property type="nucleotide sequence ID" value="NZ_OW485601.1"/>
</dbReference>
<dbReference type="AlphaFoldDB" id="A0A5M6IZB4"/>
<dbReference type="CDD" id="cd00038">
    <property type="entry name" value="CAP_ED"/>
    <property type="match status" value="1"/>
</dbReference>
<feature type="domain" description="Cyclic nucleotide-binding" evidence="1">
    <location>
        <begin position="13"/>
        <end position="100"/>
    </location>
</feature>
<dbReference type="InterPro" id="IPR000595">
    <property type="entry name" value="cNMP-bd_dom"/>
</dbReference>
<dbReference type="InterPro" id="IPR050397">
    <property type="entry name" value="Env_Response_Regulators"/>
</dbReference>
<organism evidence="2 3">
    <name type="scientific">Rhodovastum atsumiense</name>
    <dbReference type="NCBI Taxonomy" id="504468"/>
    <lineage>
        <taxon>Bacteria</taxon>
        <taxon>Pseudomonadati</taxon>
        <taxon>Pseudomonadota</taxon>
        <taxon>Alphaproteobacteria</taxon>
        <taxon>Acetobacterales</taxon>
        <taxon>Acetobacteraceae</taxon>
        <taxon>Rhodovastum</taxon>
    </lineage>
</organism>
<dbReference type="GO" id="GO:0005829">
    <property type="term" value="C:cytosol"/>
    <property type="evidence" value="ECO:0007669"/>
    <property type="project" value="TreeGrafter"/>
</dbReference>
<dbReference type="OrthoDB" id="190787at2"/>
<evidence type="ECO:0000313" key="2">
    <source>
        <dbReference type="EMBL" id="KAA5613299.1"/>
    </source>
</evidence>
<dbReference type="Pfam" id="PF00027">
    <property type="entry name" value="cNMP_binding"/>
    <property type="match status" value="1"/>
</dbReference>
<sequence length="154" mass="17282">MEMLDQILLAQPFFSGLSPRIAALIASCARNHVFHAGDYLFHEGTEARTFYLIREGEVALEIDPPGHLTMVLNTLHEGDIVGASWLVPPYRWNSDARAATRVRALGFDAICLRRKCEADPDVGYALMKRFVPLLVSRLQAAHLQLLDVYSPHRV</sequence>
<dbReference type="PANTHER" id="PTHR24567:SF74">
    <property type="entry name" value="HTH-TYPE TRANSCRIPTIONAL REGULATOR ARCR"/>
    <property type="match status" value="1"/>
</dbReference>
<proteinExistence type="predicted"/>
<dbReference type="InterPro" id="IPR018490">
    <property type="entry name" value="cNMP-bd_dom_sf"/>
</dbReference>
<name>A0A5M6IZB4_9PROT</name>
<dbReference type="Proteomes" id="UP000325255">
    <property type="component" value="Unassembled WGS sequence"/>
</dbReference>
<evidence type="ECO:0000259" key="1">
    <source>
        <dbReference type="PROSITE" id="PS50042"/>
    </source>
</evidence>
<dbReference type="SUPFAM" id="SSF51206">
    <property type="entry name" value="cAMP-binding domain-like"/>
    <property type="match status" value="1"/>
</dbReference>
<dbReference type="PANTHER" id="PTHR24567">
    <property type="entry name" value="CRP FAMILY TRANSCRIPTIONAL REGULATORY PROTEIN"/>
    <property type="match status" value="1"/>
</dbReference>
<gene>
    <name evidence="2" type="ORF">F1189_06310</name>
</gene>
<protein>
    <submittedName>
        <fullName evidence="2">Cyclic nucleotide-binding domain-containing protein</fullName>
    </submittedName>
</protein>
<dbReference type="InterPro" id="IPR014710">
    <property type="entry name" value="RmlC-like_jellyroll"/>
</dbReference>